<dbReference type="EMBL" id="JAAVJF010000001">
    <property type="protein sequence ID" value="NYR14739.1"/>
    <property type="molecule type" value="Genomic_DNA"/>
</dbReference>
<dbReference type="InterPro" id="IPR011689">
    <property type="entry name" value="PaRep2b"/>
</dbReference>
<evidence type="ECO:0000313" key="2">
    <source>
        <dbReference type="EMBL" id="NYR14739.1"/>
    </source>
</evidence>
<evidence type="ECO:0000259" key="1">
    <source>
        <dbReference type="Pfam" id="PF07775"/>
    </source>
</evidence>
<evidence type="ECO:0000313" key="3">
    <source>
        <dbReference type="Proteomes" id="UP000554766"/>
    </source>
</evidence>
<organism evidence="2 3">
    <name type="scientific">Pyrobaculum arsenaticum</name>
    <dbReference type="NCBI Taxonomy" id="121277"/>
    <lineage>
        <taxon>Archaea</taxon>
        <taxon>Thermoproteota</taxon>
        <taxon>Thermoprotei</taxon>
        <taxon>Thermoproteales</taxon>
        <taxon>Thermoproteaceae</taxon>
        <taxon>Pyrobaculum</taxon>
    </lineage>
</organism>
<feature type="domain" description="PaRep2b" evidence="1">
    <location>
        <begin position="6"/>
        <end position="207"/>
    </location>
</feature>
<name>A0A7L4P6N1_9CREN</name>
<gene>
    <name evidence="2" type="ORF">HC235_01915</name>
</gene>
<keyword evidence="3" id="KW-1185">Reference proteome</keyword>
<protein>
    <submittedName>
        <fullName evidence="2">PaRep2b protein</fullName>
    </submittedName>
</protein>
<feature type="domain" description="PaRep2b" evidence="1">
    <location>
        <begin position="219"/>
        <end position="381"/>
    </location>
</feature>
<dbReference type="Pfam" id="PF07775">
    <property type="entry name" value="PaRep2b"/>
    <property type="match status" value="2"/>
</dbReference>
<dbReference type="Proteomes" id="UP000554766">
    <property type="component" value="Unassembled WGS sequence"/>
</dbReference>
<comment type="caution">
    <text evidence="2">The sequence shown here is derived from an EMBL/GenBank/DDBJ whole genome shotgun (WGS) entry which is preliminary data.</text>
</comment>
<dbReference type="AlphaFoldDB" id="A0A7L4P6N1"/>
<reference evidence="2 3" key="1">
    <citation type="journal article" date="2020" name="Nat. Commun.">
        <title>The structures of two archaeal type IV pili illuminate evolutionary relationships.</title>
        <authorList>
            <person name="Wang F."/>
            <person name="Baquero D.P."/>
            <person name="Su Z."/>
            <person name="Beltran L.C."/>
            <person name="Prangishvili D."/>
            <person name="Krupovic M."/>
            <person name="Egelman E.H."/>
        </authorList>
    </citation>
    <scope>NUCLEOTIDE SEQUENCE [LARGE SCALE GENOMIC DNA]</scope>
    <source>
        <strain evidence="2 3">2GA</strain>
    </source>
</reference>
<proteinExistence type="predicted"/>
<sequence length="385" mass="44620">MRRPHFNKLNHIRRYVEEYVNKLRIEYTLYSPPGVDPWVEVRFRDDRGDEIAHINIRWHRNELRAFSASVREKAERLASILNALGASVEAKEYDEGWRVEFTTDSITAIRRKEWLEAVRALVEELYRRNIINDVQKNRLLTDIYVGPNKIEIAGIKFNIEESKTDNHKWLAIGYWPKTTKSFNTAINTLKSAGFEEGIHFTAKRPEGGKRGYIRLKVPAGLWRLEELRRQGVEWADKALQRLEEIAKAKGFSDLLENYLKPAREAETINLKDITVEDVKKGIRAIIRSVRVEWENNRPRVVVEYEINGEVNTFSFIWGVITGGRIRASVKLNDERALVIAALTGDEIVKEKRGNVVLTTNHLLALVKYEGIGWKLLWWYASVIGA</sequence>
<accession>A0A7L4P6N1</accession>